<dbReference type="Gene3D" id="3.40.1190.10">
    <property type="entry name" value="Mur-like, catalytic domain"/>
    <property type="match status" value="1"/>
</dbReference>
<keyword evidence="7 12" id="KW-0067">ATP-binding</keyword>
<keyword evidence="3 12" id="KW-0963">Cytoplasm</keyword>
<comment type="catalytic activity">
    <reaction evidence="13">
        <text>UDP-N-acetyl-alpha-D-muramoyl-L-alanine + D-glutamate + ATP = UDP-N-acetyl-alpha-D-muramoyl-L-alanyl-D-glutamate + ADP + phosphate + H(+)</text>
        <dbReference type="Rhea" id="RHEA:16429"/>
        <dbReference type="ChEBI" id="CHEBI:15378"/>
        <dbReference type="ChEBI" id="CHEBI:29986"/>
        <dbReference type="ChEBI" id="CHEBI:30616"/>
        <dbReference type="ChEBI" id="CHEBI:43474"/>
        <dbReference type="ChEBI" id="CHEBI:83898"/>
        <dbReference type="ChEBI" id="CHEBI:83900"/>
        <dbReference type="ChEBI" id="CHEBI:456216"/>
        <dbReference type="EC" id="6.3.2.9"/>
    </reaction>
</comment>
<dbReference type="RefSeq" id="WP_132986581.1">
    <property type="nucleotide sequence ID" value="NZ_BMME01000001.1"/>
</dbReference>
<keyword evidence="8 12" id="KW-0133">Cell shape</keyword>
<dbReference type="PANTHER" id="PTHR43692:SF1">
    <property type="entry name" value="UDP-N-ACETYLMURAMOYLALANINE--D-GLUTAMATE LIGASE"/>
    <property type="match status" value="1"/>
</dbReference>
<evidence type="ECO:0000313" key="17">
    <source>
        <dbReference type="Proteomes" id="UP000599009"/>
    </source>
</evidence>
<sequence length="479" mass="50280">MRISQLEGRRVALWGWGREGRAAYHALRGRLPEQALTLFCSADEAASADALGDGLLSVETDASAGRLSAFEVVVKSPGVSPYRPEAMVAARAGTAFIGGTALWFGERAGEGEVARGVACVTGTKGKSTTTALMAHLLRAGGVRTALAGNIGLPLLELLDDDADAWAIELSSYQTGDVAAGGVRPDVAVVTNIFPEHLDWHGSEDRYVEDKLALVTRARPRIVVLNAADPRLATLGAALDPGTEVCWYGRDDGWHLRGDVLHRGDTALFDTRDVPLPGRHNRGNLCAALAAIEALGHDAAALAPAARAFRPLPHRLQVLGERGGTTWVNDSISTTPHATLAALDVYRGRRVALLVGGHDRGLDWSDFASRMRSHAPAAVVSMGRNGPRIHELLAPLAGDGGFVLREAPDLAGAIEQARAALAAGTRPATGDVILLSPGAPSFGPYRDYVERGRDFARLGGFDPDAIAAIPGLGIASSSPD</sequence>
<dbReference type="InterPro" id="IPR036615">
    <property type="entry name" value="Mur_ligase_C_dom_sf"/>
</dbReference>
<proteinExistence type="inferred from homology"/>
<keyword evidence="17" id="KW-1185">Reference proteome</keyword>
<evidence type="ECO:0000256" key="11">
    <source>
        <dbReference type="ARBA" id="ARBA00023316"/>
    </source>
</evidence>
<keyword evidence="10 12" id="KW-0131">Cell cycle</keyword>
<comment type="function">
    <text evidence="13">Cell wall formation. Catalyzes the addition of glutamate to the nucleotide precursor UDP-N-acetylmuramoyl-L-alanine (UMA).</text>
</comment>
<evidence type="ECO:0000256" key="8">
    <source>
        <dbReference type="ARBA" id="ARBA00022960"/>
    </source>
</evidence>
<evidence type="ECO:0000259" key="15">
    <source>
        <dbReference type="Pfam" id="PF08245"/>
    </source>
</evidence>
<dbReference type="GO" id="GO:0016874">
    <property type="term" value="F:ligase activity"/>
    <property type="evidence" value="ECO:0007669"/>
    <property type="project" value="UniProtKB-KW"/>
</dbReference>
<gene>
    <name evidence="16" type="primary">murD</name>
    <name evidence="12" type="synonym">murD2</name>
    <name evidence="16" type="ORF">GCM10011394_20890</name>
</gene>
<evidence type="ECO:0000259" key="14">
    <source>
        <dbReference type="Pfam" id="PF02875"/>
    </source>
</evidence>
<reference evidence="17" key="1">
    <citation type="journal article" date="2019" name="Int. J. Syst. Evol. Microbiol.">
        <title>The Global Catalogue of Microorganisms (GCM) 10K type strain sequencing project: providing services to taxonomists for standard genome sequencing and annotation.</title>
        <authorList>
            <consortium name="The Broad Institute Genomics Platform"/>
            <consortium name="The Broad Institute Genome Sequencing Center for Infectious Disease"/>
            <person name="Wu L."/>
            <person name="Ma J."/>
        </authorList>
    </citation>
    <scope>NUCLEOTIDE SEQUENCE [LARGE SCALE GENOMIC DNA]</scope>
    <source>
        <strain evidence="17">CGMCC 1.8985</strain>
    </source>
</reference>
<dbReference type="InterPro" id="IPR043687">
    <property type="entry name" value="MurD2"/>
</dbReference>
<dbReference type="InterPro" id="IPR004101">
    <property type="entry name" value="Mur_ligase_C"/>
</dbReference>
<keyword evidence="5 12" id="KW-0132">Cell division</keyword>
<keyword evidence="4 12" id="KW-0436">Ligase</keyword>
<evidence type="ECO:0000256" key="1">
    <source>
        <dbReference type="ARBA" id="ARBA00004496"/>
    </source>
</evidence>
<keyword evidence="9 12" id="KW-0573">Peptidoglycan synthesis</keyword>
<dbReference type="InterPro" id="IPR005762">
    <property type="entry name" value="MurD"/>
</dbReference>
<dbReference type="HAMAP" id="MF_02208">
    <property type="entry name" value="MurD2_subfam"/>
    <property type="match status" value="1"/>
</dbReference>
<evidence type="ECO:0000256" key="12">
    <source>
        <dbReference type="HAMAP-Rule" id="MF_02208"/>
    </source>
</evidence>
<evidence type="ECO:0000256" key="7">
    <source>
        <dbReference type="ARBA" id="ARBA00022840"/>
    </source>
</evidence>
<comment type="catalytic activity">
    <reaction evidence="12">
        <text>UDP-N-acetyl-alpha-D-muramoyl-L-alanine + L-glutamate + ATP = UDP-N-acetyl-alpha-D-muramoyl-L-alanyl-L-glutamate + ADP + phosphate + H(+)</text>
        <dbReference type="Rhea" id="RHEA:58816"/>
        <dbReference type="ChEBI" id="CHEBI:15378"/>
        <dbReference type="ChEBI" id="CHEBI:29985"/>
        <dbReference type="ChEBI" id="CHEBI:30616"/>
        <dbReference type="ChEBI" id="CHEBI:43474"/>
        <dbReference type="ChEBI" id="CHEBI:83898"/>
        <dbReference type="ChEBI" id="CHEBI:142725"/>
        <dbReference type="ChEBI" id="CHEBI:456216"/>
        <dbReference type="EC" id="6.3.2.53"/>
    </reaction>
</comment>
<evidence type="ECO:0000256" key="5">
    <source>
        <dbReference type="ARBA" id="ARBA00022618"/>
    </source>
</evidence>
<evidence type="ECO:0000256" key="3">
    <source>
        <dbReference type="ARBA" id="ARBA00022490"/>
    </source>
</evidence>
<comment type="pathway">
    <text evidence="2 12 13">Cell wall biogenesis; peptidoglycan biosynthesis.</text>
</comment>
<dbReference type="EMBL" id="BMME01000001">
    <property type="protein sequence ID" value="GGK11358.1"/>
    <property type="molecule type" value="Genomic_DNA"/>
</dbReference>
<dbReference type="InterPro" id="IPR013221">
    <property type="entry name" value="Mur_ligase_cen"/>
</dbReference>
<evidence type="ECO:0000313" key="16">
    <source>
        <dbReference type="EMBL" id="GGK11358.1"/>
    </source>
</evidence>
<accession>A0ABQ2EG73</accession>
<dbReference type="Gene3D" id="3.40.50.720">
    <property type="entry name" value="NAD(P)-binding Rossmann-like Domain"/>
    <property type="match status" value="1"/>
</dbReference>
<comment type="subcellular location">
    <subcellularLocation>
        <location evidence="1 12 13">Cytoplasm</location>
    </subcellularLocation>
</comment>
<organism evidence="16 17">
    <name type="scientific">Luteimonas terricola</name>
    <dbReference type="NCBI Taxonomy" id="645597"/>
    <lineage>
        <taxon>Bacteria</taxon>
        <taxon>Pseudomonadati</taxon>
        <taxon>Pseudomonadota</taxon>
        <taxon>Gammaproteobacteria</taxon>
        <taxon>Lysobacterales</taxon>
        <taxon>Lysobacteraceae</taxon>
        <taxon>Luteimonas</taxon>
    </lineage>
</organism>
<keyword evidence="6 12" id="KW-0547">Nucleotide-binding</keyword>
<comment type="caution">
    <text evidence="16">The sequence shown here is derived from an EMBL/GenBank/DDBJ whole genome shotgun (WGS) entry which is preliminary data.</text>
</comment>
<evidence type="ECO:0000256" key="10">
    <source>
        <dbReference type="ARBA" id="ARBA00023306"/>
    </source>
</evidence>
<evidence type="ECO:0000256" key="4">
    <source>
        <dbReference type="ARBA" id="ARBA00022598"/>
    </source>
</evidence>
<name>A0ABQ2EG73_9GAMM</name>
<evidence type="ECO:0000256" key="9">
    <source>
        <dbReference type="ARBA" id="ARBA00022984"/>
    </source>
</evidence>
<protein>
    <recommendedName>
        <fullName evidence="12">UDP-N-acetylmuramoyl-L-alanine--L-glutamate ligase</fullName>
        <ecNumber evidence="12">6.3.2.53</ecNumber>
    </recommendedName>
    <alternativeName>
        <fullName evidence="12">UDP-N-acetylmuramoyl-L-alanyl-L-glutamate synthetase</fullName>
        <shortName evidence="12">UDP-MurNAc-L-Ala-L-Glu synthetase</shortName>
    </alternativeName>
</protein>
<feature type="domain" description="Mur ligase central" evidence="15">
    <location>
        <begin position="120"/>
        <end position="290"/>
    </location>
</feature>
<dbReference type="Pfam" id="PF02875">
    <property type="entry name" value="Mur_ligase_C"/>
    <property type="match status" value="1"/>
</dbReference>
<dbReference type="EC" id="6.3.2.53" evidence="12"/>
<dbReference type="Proteomes" id="UP000599009">
    <property type="component" value="Unassembled WGS sequence"/>
</dbReference>
<dbReference type="NCBIfam" id="TIGR01087">
    <property type="entry name" value="murD"/>
    <property type="match status" value="1"/>
</dbReference>
<dbReference type="HAMAP" id="MF_00639">
    <property type="entry name" value="MurD"/>
    <property type="match status" value="1"/>
</dbReference>
<comment type="similarity">
    <text evidence="12">Belongs to the MurCDEF family. MurD2 subfamily.</text>
</comment>
<evidence type="ECO:0000256" key="13">
    <source>
        <dbReference type="RuleBase" id="RU003664"/>
    </source>
</evidence>
<keyword evidence="11 12" id="KW-0961">Cell wall biogenesis/degradation</keyword>
<comment type="function">
    <text evidence="12">Cell wall formation. Catalyzes the addition of L-glutamate to the nucleotide precursor UDP-N-acetylmuramoyl-L-alanine.</text>
</comment>
<dbReference type="SUPFAM" id="SSF53623">
    <property type="entry name" value="MurD-like peptide ligases, catalytic domain"/>
    <property type="match status" value="1"/>
</dbReference>
<feature type="binding site" evidence="12">
    <location>
        <begin position="122"/>
        <end position="128"/>
    </location>
    <ligand>
        <name>ATP</name>
        <dbReference type="ChEBI" id="CHEBI:30616"/>
    </ligand>
</feature>
<dbReference type="PANTHER" id="PTHR43692">
    <property type="entry name" value="UDP-N-ACETYLMURAMOYLALANINE--D-GLUTAMATE LIGASE"/>
    <property type="match status" value="1"/>
</dbReference>
<dbReference type="Gene3D" id="3.90.190.20">
    <property type="entry name" value="Mur ligase, C-terminal domain"/>
    <property type="match status" value="1"/>
</dbReference>
<dbReference type="SUPFAM" id="SSF53244">
    <property type="entry name" value="MurD-like peptide ligases, peptide-binding domain"/>
    <property type="match status" value="1"/>
</dbReference>
<evidence type="ECO:0000256" key="2">
    <source>
        <dbReference type="ARBA" id="ARBA00004752"/>
    </source>
</evidence>
<dbReference type="Pfam" id="PF08245">
    <property type="entry name" value="Mur_ligase_M"/>
    <property type="match status" value="1"/>
</dbReference>
<evidence type="ECO:0000256" key="6">
    <source>
        <dbReference type="ARBA" id="ARBA00022741"/>
    </source>
</evidence>
<dbReference type="InterPro" id="IPR036565">
    <property type="entry name" value="Mur-like_cat_sf"/>
</dbReference>
<feature type="domain" description="Mur ligase C-terminal" evidence="14">
    <location>
        <begin position="313"/>
        <end position="436"/>
    </location>
</feature>